<comment type="similarity">
    <text evidence="1">Belongs to the metallo-dependent hydrolases superfamily.</text>
</comment>
<feature type="domain" description="Amidohydrolase-related" evidence="2">
    <location>
        <begin position="24"/>
        <end position="295"/>
    </location>
</feature>
<protein>
    <submittedName>
        <fullName evidence="3">Amidohydrolase family protein</fullName>
    </submittedName>
</protein>
<proteinExistence type="inferred from homology"/>
<dbReference type="InterPro" id="IPR006680">
    <property type="entry name" value="Amidohydro-rel"/>
</dbReference>
<evidence type="ECO:0000259" key="2">
    <source>
        <dbReference type="Pfam" id="PF04909"/>
    </source>
</evidence>
<comment type="caution">
    <text evidence="3">The sequence shown here is derived from an EMBL/GenBank/DDBJ whole genome shotgun (WGS) entry which is preliminary data.</text>
</comment>
<dbReference type="PANTHER" id="PTHR43569:SF2">
    <property type="entry name" value="AMIDOHYDROLASE-RELATED DOMAIN-CONTAINING PROTEIN"/>
    <property type="match status" value="1"/>
</dbReference>
<dbReference type="Gene3D" id="3.20.20.140">
    <property type="entry name" value="Metal-dependent hydrolases"/>
    <property type="match status" value="1"/>
</dbReference>
<dbReference type="PANTHER" id="PTHR43569">
    <property type="entry name" value="AMIDOHYDROLASE"/>
    <property type="match status" value="1"/>
</dbReference>
<accession>A0ABX1X668</accession>
<dbReference type="Pfam" id="PF04909">
    <property type="entry name" value="Amidohydro_2"/>
    <property type="match status" value="1"/>
</dbReference>
<gene>
    <name evidence="3" type="ORF">GC096_07805</name>
</gene>
<evidence type="ECO:0000313" key="4">
    <source>
        <dbReference type="Proteomes" id="UP000653578"/>
    </source>
</evidence>
<dbReference type="Proteomes" id="UP000653578">
    <property type="component" value="Unassembled WGS sequence"/>
</dbReference>
<keyword evidence="4" id="KW-1185">Reference proteome</keyword>
<dbReference type="SUPFAM" id="SSF51556">
    <property type="entry name" value="Metallo-dependent hydrolases"/>
    <property type="match status" value="1"/>
</dbReference>
<sequence length="298" mass="34022">MACRSGTICGEADQRSNRMIAYLDTHVHFWQLERGHYHWLKPSNPILYQNYMPSDLADAVGAKHTDKLHGFIAVQAAPTVAETEFLLELASQDERILGVVGYLDPCADSFADDYKRLRNNPLFVGIRLDRAIFETYKDQVSDQMIANLQLLEVDDFKVDLLIGSEQCPAVLKILNQVPNLKAVINHLGGPPIRTGEIKIWSDYINKLSEFPHVYCKWSGMITPAEGMNPERLAPYIRHTAEQFGPKRILFGSDWPVALMAGTYEEVVQLFEQLLPDYWSDQERANVRMHNAKYFYLGM</sequence>
<organism evidence="3 4">
    <name type="scientific">Paenibacillus plantarum</name>
    <dbReference type="NCBI Taxonomy" id="2654975"/>
    <lineage>
        <taxon>Bacteria</taxon>
        <taxon>Bacillati</taxon>
        <taxon>Bacillota</taxon>
        <taxon>Bacilli</taxon>
        <taxon>Bacillales</taxon>
        <taxon>Paenibacillaceae</taxon>
        <taxon>Paenibacillus</taxon>
    </lineage>
</organism>
<evidence type="ECO:0000313" key="3">
    <source>
        <dbReference type="EMBL" id="NOU63928.1"/>
    </source>
</evidence>
<dbReference type="InterPro" id="IPR032466">
    <property type="entry name" value="Metal_Hydrolase"/>
</dbReference>
<dbReference type="EMBL" id="WHNY01000026">
    <property type="protein sequence ID" value="NOU63928.1"/>
    <property type="molecule type" value="Genomic_DNA"/>
</dbReference>
<name>A0ABX1X668_9BACL</name>
<dbReference type="InterPro" id="IPR052350">
    <property type="entry name" value="Metallo-dep_Lactonases"/>
</dbReference>
<evidence type="ECO:0000256" key="1">
    <source>
        <dbReference type="ARBA" id="ARBA00038310"/>
    </source>
</evidence>
<reference evidence="3 4" key="1">
    <citation type="submission" date="2019-10" db="EMBL/GenBank/DDBJ databases">
        <title>Description of Paenibacillus humi sp. nov.</title>
        <authorList>
            <person name="Carlier A."/>
            <person name="Qi S."/>
        </authorList>
    </citation>
    <scope>NUCLEOTIDE SEQUENCE [LARGE SCALE GENOMIC DNA]</scope>
    <source>
        <strain evidence="3 4">LMG 31461</strain>
    </source>
</reference>